<dbReference type="GO" id="GO:0003677">
    <property type="term" value="F:DNA binding"/>
    <property type="evidence" value="ECO:0007669"/>
    <property type="project" value="UniProtKB-KW"/>
</dbReference>
<dbReference type="RefSeq" id="WP_025086519.1">
    <property type="nucleotide sequence ID" value="NZ_AZFT01000053.1"/>
</dbReference>
<name>A0A0R1TXV4_9LACO</name>
<dbReference type="InterPro" id="IPR036388">
    <property type="entry name" value="WH-like_DNA-bd_sf"/>
</dbReference>
<keyword evidence="3" id="KW-0804">Transcription</keyword>
<proteinExistence type="predicted"/>
<dbReference type="PANTHER" id="PTHR42756">
    <property type="entry name" value="TRANSCRIPTIONAL REGULATOR, MARR"/>
    <property type="match status" value="1"/>
</dbReference>
<feature type="domain" description="HTH marR-type" evidence="4">
    <location>
        <begin position="4"/>
        <end position="133"/>
    </location>
</feature>
<dbReference type="Pfam" id="PF12802">
    <property type="entry name" value="MarR_2"/>
    <property type="match status" value="1"/>
</dbReference>
<dbReference type="PRINTS" id="PR00598">
    <property type="entry name" value="HTHMARR"/>
</dbReference>
<dbReference type="STRING" id="1423724.FC32_GL000647"/>
<dbReference type="PROSITE" id="PS50995">
    <property type="entry name" value="HTH_MARR_2"/>
    <property type="match status" value="1"/>
</dbReference>
<evidence type="ECO:0000313" key="6">
    <source>
        <dbReference type="Proteomes" id="UP000051324"/>
    </source>
</evidence>
<evidence type="ECO:0000256" key="2">
    <source>
        <dbReference type="ARBA" id="ARBA00023125"/>
    </source>
</evidence>
<gene>
    <name evidence="5" type="ORF">FC32_GL000647</name>
</gene>
<dbReference type="Gene3D" id="1.10.10.10">
    <property type="entry name" value="Winged helix-like DNA-binding domain superfamily/Winged helix DNA-binding domain"/>
    <property type="match status" value="1"/>
</dbReference>
<dbReference type="eggNOG" id="COG1846">
    <property type="taxonomic scope" value="Bacteria"/>
</dbReference>
<protein>
    <recommendedName>
        <fullName evidence="4">HTH marR-type domain-containing protein</fullName>
    </recommendedName>
</protein>
<evidence type="ECO:0000256" key="1">
    <source>
        <dbReference type="ARBA" id="ARBA00023015"/>
    </source>
</evidence>
<dbReference type="AlphaFoldDB" id="A0A0R1TXV4"/>
<dbReference type="EMBL" id="AZFT01000053">
    <property type="protein sequence ID" value="KRL83397.1"/>
    <property type="molecule type" value="Genomic_DNA"/>
</dbReference>
<sequence>MNRESLLFMRLTQVQRQLLSNSTEVLTQFDLTNAQYDILNHLNGHDGCSQKELAQTLLVTKGNITQIITKMEKLGLVARKQEWKTKYIFLTPTGKELYQAVTSKLEQSHKEALAGLTGAEQKQLLKLLKQILKG</sequence>
<evidence type="ECO:0000259" key="4">
    <source>
        <dbReference type="PROSITE" id="PS50995"/>
    </source>
</evidence>
<evidence type="ECO:0000256" key="3">
    <source>
        <dbReference type="ARBA" id="ARBA00023163"/>
    </source>
</evidence>
<evidence type="ECO:0000313" key="5">
    <source>
        <dbReference type="EMBL" id="KRL83397.1"/>
    </source>
</evidence>
<dbReference type="SUPFAM" id="SSF46785">
    <property type="entry name" value="Winged helix' DNA-binding domain"/>
    <property type="match status" value="1"/>
</dbReference>
<keyword evidence="1" id="KW-0805">Transcription regulation</keyword>
<reference evidence="5 6" key="1">
    <citation type="journal article" date="2015" name="Genome Announc.">
        <title>Expanding the biotechnology potential of lactobacilli through comparative genomics of 213 strains and associated genera.</title>
        <authorList>
            <person name="Sun Z."/>
            <person name="Harris H.M."/>
            <person name="McCann A."/>
            <person name="Guo C."/>
            <person name="Argimon S."/>
            <person name="Zhang W."/>
            <person name="Yang X."/>
            <person name="Jeffery I.B."/>
            <person name="Cooney J.C."/>
            <person name="Kagawa T.F."/>
            <person name="Liu W."/>
            <person name="Song Y."/>
            <person name="Salvetti E."/>
            <person name="Wrobel A."/>
            <person name="Rasinkangas P."/>
            <person name="Parkhill J."/>
            <person name="Rea M.C."/>
            <person name="O'Sullivan O."/>
            <person name="Ritari J."/>
            <person name="Douillard F.P."/>
            <person name="Paul Ross R."/>
            <person name="Yang R."/>
            <person name="Briner A.E."/>
            <person name="Felis G.E."/>
            <person name="de Vos W.M."/>
            <person name="Barrangou R."/>
            <person name="Klaenhammer T.R."/>
            <person name="Caufield P.W."/>
            <person name="Cui Y."/>
            <person name="Zhang H."/>
            <person name="O'Toole P.W."/>
        </authorList>
    </citation>
    <scope>NUCLEOTIDE SEQUENCE [LARGE SCALE GENOMIC DNA]</scope>
    <source>
        <strain evidence="5 6">DSM 16634</strain>
    </source>
</reference>
<accession>A0A0R1TXV4</accession>
<dbReference type="InterPro" id="IPR000835">
    <property type="entry name" value="HTH_MarR-typ"/>
</dbReference>
<dbReference type="Proteomes" id="UP000051324">
    <property type="component" value="Unassembled WGS sequence"/>
</dbReference>
<comment type="caution">
    <text evidence="5">The sequence shown here is derived from an EMBL/GenBank/DDBJ whole genome shotgun (WGS) entry which is preliminary data.</text>
</comment>
<dbReference type="OrthoDB" id="158803at2"/>
<dbReference type="InterPro" id="IPR011991">
    <property type="entry name" value="ArsR-like_HTH"/>
</dbReference>
<organism evidence="5 6">
    <name type="scientific">Ligilactobacillus apodemi DSM 16634 = JCM 16172</name>
    <dbReference type="NCBI Taxonomy" id="1423724"/>
    <lineage>
        <taxon>Bacteria</taxon>
        <taxon>Bacillati</taxon>
        <taxon>Bacillota</taxon>
        <taxon>Bacilli</taxon>
        <taxon>Lactobacillales</taxon>
        <taxon>Lactobacillaceae</taxon>
        <taxon>Ligilactobacillus</taxon>
    </lineage>
</organism>
<dbReference type="PANTHER" id="PTHR42756:SF1">
    <property type="entry name" value="TRANSCRIPTIONAL REPRESSOR OF EMRAB OPERON"/>
    <property type="match status" value="1"/>
</dbReference>
<dbReference type="CDD" id="cd00090">
    <property type="entry name" value="HTH_ARSR"/>
    <property type="match status" value="1"/>
</dbReference>
<keyword evidence="6" id="KW-1185">Reference proteome</keyword>
<dbReference type="PATRIC" id="fig|1423724.4.peg.683"/>
<dbReference type="SMART" id="SM00347">
    <property type="entry name" value="HTH_MARR"/>
    <property type="match status" value="1"/>
</dbReference>
<keyword evidence="2" id="KW-0238">DNA-binding</keyword>
<dbReference type="GO" id="GO:0003700">
    <property type="term" value="F:DNA-binding transcription factor activity"/>
    <property type="evidence" value="ECO:0007669"/>
    <property type="project" value="InterPro"/>
</dbReference>
<dbReference type="InterPro" id="IPR036390">
    <property type="entry name" value="WH_DNA-bd_sf"/>
</dbReference>